<evidence type="ECO:0000313" key="2">
    <source>
        <dbReference type="EMBL" id="CAD1539262.1"/>
    </source>
</evidence>
<accession>A0A6V7INC4</accession>
<gene>
    <name evidence="2" type="ORF">BBRV_LOCUS25722</name>
</gene>
<protein>
    <submittedName>
        <fullName evidence="2">Uncharacterized protein</fullName>
    </submittedName>
</protein>
<feature type="region of interest" description="Disordered" evidence="1">
    <location>
        <begin position="53"/>
        <end position="96"/>
    </location>
</feature>
<organism evidence="2">
    <name type="scientific">Bracon brevicornis</name>
    <dbReference type="NCBI Taxonomy" id="1563983"/>
    <lineage>
        <taxon>Eukaryota</taxon>
        <taxon>Metazoa</taxon>
        <taxon>Ecdysozoa</taxon>
        <taxon>Arthropoda</taxon>
        <taxon>Hexapoda</taxon>
        <taxon>Insecta</taxon>
        <taxon>Pterygota</taxon>
        <taxon>Neoptera</taxon>
        <taxon>Endopterygota</taxon>
        <taxon>Hymenoptera</taxon>
        <taxon>Apocrita</taxon>
        <taxon>Ichneumonoidea</taxon>
        <taxon>Braconidae</taxon>
        <taxon>Braconinae</taxon>
        <taxon>Bracon</taxon>
    </lineage>
</organism>
<dbReference type="EMBL" id="CADCXW020000003">
    <property type="protein sequence ID" value="CAD1539262.1"/>
    <property type="molecule type" value="Genomic_DNA"/>
</dbReference>
<name>A0A6V7INC4_9HYME</name>
<dbReference type="AlphaFoldDB" id="A0A6V7INC4"/>
<reference evidence="2" key="1">
    <citation type="submission" date="2020-07" db="EMBL/GenBank/DDBJ databases">
        <authorList>
            <person name="Ferguson B K."/>
        </authorList>
    </citation>
    <scope>NUCLEOTIDE SEQUENCE</scope>
    <source>
        <strain evidence="2">L06</strain>
    </source>
</reference>
<evidence type="ECO:0000256" key="1">
    <source>
        <dbReference type="SAM" id="MobiDB-lite"/>
    </source>
</evidence>
<proteinExistence type="predicted"/>
<sequence length="96" mass="10856">MSMAERKPQQEDVSRITLFSDEEFNDDLNIEVNVEISLLLENLMQYDLPQKGISNLDDAIDNRTKNTSRNSPRFAGGNDNLLSADEPSRLEPSSQI</sequence>